<dbReference type="Proteomes" id="UP000078390">
    <property type="component" value="Unassembled WGS sequence"/>
</dbReference>
<sequence length="86" mass="9787">MDERKINSEIICQKIHEVYPDIGACGIEVKVDWDENVGHWVVYLEKGEKTLKTYLEPEEIEACLAGKQCVSLGIQIGQLKQYHGLL</sequence>
<dbReference type="EMBL" id="LWLG01000009">
    <property type="protein sequence ID" value="OAQ20546.1"/>
    <property type="molecule type" value="Genomic_DNA"/>
</dbReference>
<dbReference type="OrthoDB" id="5432324at2"/>
<gene>
    <name evidence="1" type="ORF">TDIS_1315</name>
</gene>
<evidence type="ECO:0000313" key="1">
    <source>
        <dbReference type="EMBL" id="OAQ20546.1"/>
    </source>
</evidence>
<comment type="caution">
    <text evidence="1">The sequence shown here is derived from an EMBL/GenBank/DDBJ whole genome shotgun (WGS) entry which is preliminary data.</text>
</comment>
<keyword evidence="2" id="KW-1185">Reference proteome</keyword>
<reference evidence="1 2" key="1">
    <citation type="submission" date="2016-04" db="EMBL/GenBank/DDBJ databases">
        <title>Genome analysis of Thermosulfurimonas dismutans, the first thermophilic sulfur-disproportionating bacterium of the phylum Thermodesulfobacteria.</title>
        <authorList>
            <person name="Mardanov A.V."/>
            <person name="Beletsky A.V."/>
            <person name="Kadnikov V.V."/>
            <person name="Slobodkin A.I."/>
            <person name="Ravin N.V."/>
        </authorList>
    </citation>
    <scope>NUCLEOTIDE SEQUENCE [LARGE SCALE GENOMIC DNA]</scope>
    <source>
        <strain evidence="1 2">S95</strain>
    </source>
</reference>
<protein>
    <submittedName>
        <fullName evidence="1">Uncharacterized protein</fullName>
    </submittedName>
</protein>
<name>A0A179D3C4_9BACT</name>
<accession>A0A179D3C4</accession>
<dbReference type="RefSeq" id="WP_068670549.1">
    <property type="nucleotide sequence ID" value="NZ_LWLG01000009.1"/>
</dbReference>
<dbReference type="STRING" id="999894.TDIS_1315"/>
<evidence type="ECO:0000313" key="2">
    <source>
        <dbReference type="Proteomes" id="UP000078390"/>
    </source>
</evidence>
<organism evidence="1 2">
    <name type="scientific">Thermosulfurimonas dismutans</name>
    <dbReference type="NCBI Taxonomy" id="999894"/>
    <lineage>
        <taxon>Bacteria</taxon>
        <taxon>Pseudomonadati</taxon>
        <taxon>Thermodesulfobacteriota</taxon>
        <taxon>Thermodesulfobacteria</taxon>
        <taxon>Thermodesulfobacteriales</taxon>
        <taxon>Thermodesulfobacteriaceae</taxon>
        <taxon>Thermosulfurimonas</taxon>
    </lineage>
</organism>
<dbReference type="AlphaFoldDB" id="A0A179D3C4"/>
<proteinExistence type="predicted"/>